<dbReference type="EMBL" id="CP022752">
    <property type="protein sequence ID" value="ASU81054.1"/>
    <property type="molecule type" value="Genomic_DNA"/>
</dbReference>
<protein>
    <recommendedName>
        <fullName evidence="5">Bacterial Ig-like domain-containing protein</fullName>
    </recommendedName>
</protein>
<evidence type="ECO:0000313" key="4">
    <source>
        <dbReference type="Proteomes" id="UP000215043"/>
    </source>
</evidence>
<name>A0A099D7D7_9ACTN</name>
<organism evidence="1 4">
    <name type="scientific">Actinopolyspora erythraea</name>
    <dbReference type="NCBI Taxonomy" id="414996"/>
    <lineage>
        <taxon>Bacteria</taxon>
        <taxon>Bacillati</taxon>
        <taxon>Actinomycetota</taxon>
        <taxon>Actinomycetes</taxon>
        <taxon>Actinopolysporales</taxon>
        <taxon>Actinopolysporaceae</taxon>
        <taxon>Actinopolyspora</taxon>
    </lineage>
</organism>
<proteinExistence type="predicted"/>
<dbReference type="KEGG" id="aey:CDG81_11510"/>
<evidence type="ECO:0008006" key="5">
    <source>
        <dbReference type="Google" id="ProtNLM"/>
    </source>
</evidence>
<dbReference type="OrthoDB" id="5511088at2"/>
<accession>A0A099D7D7</accession>
<dbReference type="Proteomes" id="UP000215043">
    <property type="component" value="Chromosome"/>
</dbReference>
<gene>
    <name evidence="1" type="ORF">CDG81_11510</name>
    <name evidence="2" type="ORF">IL38_11590</name>
</gene>
<evidence type="ECO:0000313" key="2">
    <source>
        <dbReference type="EMBL" id="KGI81315.1"/>
    </source>
</evidence>
<dbReference type="EMBL" id="JPMV01000019">
    <property type="protein sequence ID" value="KGI81315.1"/>
    <property type="molecule type" value="Genomic_DNA"/>
</dbReference>
<dbReference type="AlphaFoldDB" id="A0A099D7D7"/>
<dbReference type="HOGENOM" id="CLU_076587_2_0_11"/>
<dbReference type="eggNOG" id="ENOG5033HJG">
    <property type="taxonomic scope" value="Bacteria"/>
</dbReference>
<reference evidence="1 4" key="2">
    <citation type="submission" date="2017-08" db="EMBL/GenBank/DDBJ databases">
        <title>The complete genome sequence of moderately halophilic actinomycete Actinopolyspora erythraea YIM 90600, the producer of novel erythromycin, novel actinopolysporins A-C and tubercidin.</title>
        <authorList>
            <person name="Yin M."/>
            <person name="Tang S."/>
        </authorList>
    </citation>
    <scope>NUCLEOTIDE SEQUENCE [LARGE SCALE GENOMIC DNA]</scope>
    <source>
        <strain evidence="1 4">YIM 90600</strain>
    </source>
</reference>
<evidence type="ECO:0000313" key="3">
    <source>
        <dbReference type="Proteomes" id="UP000029737"/>
    </source>
</evidence>
<keyword evidence="3" id="KW-1185">Reference proteome</keyword>
<sequence length="138" mass="14658">MRDTTGRFCAVNQPERVWFVAGTYGGTVRRSCRVPAELPLAGPVVNRVTDTAAACEDFLAEAEGTASVDGTEVTLRRIEPTSITYETGSGAARGIGCGLWLRVPPLSPGKHTLTLRGSSGEFSTGARYELTVTPNARN</sequence>
<reference evidence="2 3" key="1">
    <citation type="journal article" date="2014" name="PLoS ONE">
        <title>Identification and Characterization of a New Erythromycin Biosynthetic Gene Cluster in Actinopolyspora erythraea YIM90600, a Novel Erythronolide-Producing Halophilic Actinomycete Isolated from Salt Field.</title>
        <authorList>
            <person name="Chen D."/>
            <person name="Feng J."/>
            <person name="Huang L."/>
            <person name="Zhang Q."/>
            <person name="Wu J."/>
            <person name="Zhu X."/>
            <person name="Duan Y."/>
            <person name="Xu Z."/>
        </authorList>
    </citation>
    <scope>NUCLEOTIDE SEQUENCE [LARGE SCALE GENOMIC DNA]</scope>
    <source>
        <strain evidence="2 3">YIM90600</strain>
    </source>
</reference>
<evidence type="ECO:0000313" key="1">
    <source>
        <dbReference type="EMBL" id="ASU81054.1"/>
    </source>
</evidence>
<dbReference type="Proteomes" id="UP000029737">
    <property type="component" value="Unassembled WGS sequence"/>
</dbReference>